<dbReference type="CDD" id="cd18103">
    <property type="entry name" value="SpoU-like_RlmB"/>
    <property type="match status" value="1"/>
</dbReference>
<dbReference type="Proteomes" id="UP001062263">
    <property type="component" value="Chromosome"/>
</dbReference>
<dbReference type="InterPro" id="IPR029026">
    <property type="entry name" value="tRNA_m1G_MTases_N"/>
</dbReference>
<keyword evidence="2" id="KW-0808">Transferase</keyword>
<evidence type="ECO:0000313" key="4">
    <source>
        <dbReference type="EMBL" id="BDL43662.1"/>
    </source>
</evidence>
<dbReference type="InterPro" id="IPR029028">
    <property type="entry name" value="Alpha/beta_knot_MTases"/>
</dbReference>
<feature type="domain" description="tRNA/rRNA methyltransferase SpoU type" evidence="3">
    <location>
        <begin position="46"/>
        <end position="186"/>
    </location>
</feature>
<dbReference type="PANTHER" id="PTHR46429:SF1">
    <property type="entry name" value="23S RRNA (GUANOSINE-2'-O-)-METHYLTRANSFERASE RLMB"/>
    <property type="match status" value="1"/>
</dbReference>
<dbReference type="InterPro" id="IPR001537">
    <property type="entry name" value="SpoU_MeTrfase"/>
</dbReference>
<name>A0ABM7ZFX5_9BACT</name>
<dbReference type="RefSeq" id="WP_067570661.1">
    <property type="nucleotide sequence ID" value="NZ_AP025943.1"/>
</dbReference>
<proteinExistence type="predicted"/>
<dbReference type="PANTHER" id="PTHR46429">
    <property type="entry name" value="23S RRNA (GUANOSINE-2'-O-)-METHYLTRANSFERASE RLMB"/>
    <property type="match status" value="1"/>
</dbReference>
<evidence type="ECO:0000256" key="1">
    <source>
        <dbReference type="ARBA" id="ARBA00022603"/>
    </source>
</evidence>
<evidence type="ECO:0000259" key="3">
    <source>
        <dbReference type="Pfam" id="PF00588"/>
    </source>
</evidence>
<reference evidence="4" key="1">
    <citation type="submission" date="2022-06" db="EMBL/GenBank/DDBJ databases">
        <title>Akkermansia biwalacus sp. nov., an anaerobic mucin-degrading bacterium isolated from human intestine.</title>
        <authorList>
            <person name="Kobayashi Y."/>
            <person name="Inoue S."/>
            <person name="Kawahara T."/>
            <person name="Kohda N."/>
        </authorList>
    </citation>
    <scope>NUCLEOTIDE SEQUENCE</scope>
    <source>
        <strain evidence="4">WON2089</strain>
    </source>
</reference>
<dbReference type="NCBIfam" id="TIGR00186">
    <property type="entry name" value="rRNA_methyl_3"/>
    <property type="match status" value="1"/>
</dbReference>
<accession>A0ABM7ZFX5</accession>
<dbReference type="Gene3D" id="3.40.1280.10">
    <property type="match status" value="1"/>
</dbReference>
<gene>
    <name evidence="4" type="ORF">Abiwalacus_12360</name>
</gene>
<dbReference type="Pfam" id="PF00588">
    <property type="entry name" value="SpoU_methylase"/>
    <property type="match status" value="1"/>
</dbReference>
<keyword evidence="5" id="KW-1185">Reference proteome</keyword>
<keyword evidence="1" id="KW-0489">Methyltransferase</keyword>
<organism evidence="4 5">
    <name type="scientific">Akkermansia biwaensis</name>
    <dbReference type="NCBI Taxonomy" id="2946555"/>
    <lineage>
        <taxon>Bacteria</taxon>
        <taxon>Pseudomonadati</taxon>
        <taxon>Verrucomicrobiota</taxon>
        <taxon>Verrucomicrobiia</taxon>
        <taxon>Verrucomicrobiales</taxon>
        <taxon>Akkermansiaceae</taxon>
        <taxon>Akkermansia</taxon>
    </lineage>
</organism>
<dbReference type="SUPFAM" id="SSF75217">
    <property type="entry name" value="alpha/beta knot"/>
    <property type="match status" value="1"/>
</dbReference>
<evidence type="ECO:0000313" key="5">
    <source>
        <dbReference type="Proteomes" id="UP001062263"/>
    </source>
</evidence>
<dbReference type="EMBL" id="AP025943">
    <property type="protein sequence ID" value="BDL43662.1"/>
    <property type="molecule type" value="Genomic_DNA"/>
</dbReference>
<protein>
    <recommendedName>
        <fullName evidence="3">tRNA/rRNA methyltransferase SpoU type domain-containing protein</fullName>
    </recommendedName>
</protein>
<sequence length="195" mass="21096">MRMRPQGNEQEARRNKHVRSAPAKIAVRALGEDALDEILDGAANPLLLILDCVQDPHNLGAILRTADGAGVDAVIAPRDKSVGITETVLRISVGAAEKVPFIQVTNLARTMKQLQSRGIWIFGTSDKGDRDLYGTDFTGPAALVMGAEGEGMRRLTEENCDFLLRIPMKGSVPCLNVSVATGVCLYEILRQRSLS</sequence>
<dbReference type="InterPro" id="IPR004441">
    <property type="entry name" value="rRNA_MeTrfase_TrmH"/>
</dbReference>
<evidence type="ECO:0000256" key="2">
    <source>
        <dbReference type="ARBA" id="ARBA00022679"/>
    </source>
</evidence>